<comment type="subcellular location">
    <subcellularLocation>
        <location evidence="1">Cytoplasm</location>
    </subcellularLocation>
</comment>
<comment type="pathway">
    <text evidence="7">Sulfur metabolism; dibenzothiophene degradation.</text>
</comment>
<dbReference type="Gene3D" id="1.20.140.10">
    <property type="entry name" value="Butyryl-CoA Dehydrogenase, subunit A, domain 3"/>
    <property type="match status" value="1"/>
</dbReference>
<evidence type="ECO:0000256" key="13">
    <source>
        <dbReference type="ARBA" id="ARBA00049456"/>
    </source>
</evidence>
<feature type="domain" description="Acyl-CoA oxidase/dehydrogenase middle" evidence="14">
    <location>
        <begin position="148"/>
        <end position="240"/>
    </location>
</feature>
<evidence type="ECO:0000256" key="2">
    <source>
        <dbReference type="ARBA" id="ARBA00022630"/>
    </source>
</evidence>
<comment type="catalytic activity">
    <reaction evidence="12">
        <text>dibenzothiophene 5-oxide + FMNH2 + O2 = dibenzothiophene 5,5-dioxide + FMN + H2O + H(+)</text>
        <dbReference type="Rhea" id="RHEA:49080"/>
        <dbReference type="ChEBI" id="CHEBI:15377"/>
        <dbReference type="ChEBI" id="CHEBI:15378"/>
        <dbReference type="ChEBI" id="CHEBI:15379"/>
        <dbReference type="ChEBI" id="CHEBI:23683"/>
        <dbReference type="ChEBI" id="CHEBI:57618"/>
        <dbReference type="ChEBI" id="CHEBI:58210"/>
        <dbReference type="ChEBI" id="CHEBI:90356"/>
    </reaction>
</comment>
<gene>
    <name evidence="17" type="ORF">IEZ26_19065</name>
</gene>
<dbReference type="SUPFAM" id="SSF56645">
    <property type="entry name" value="Acyl-CoA dehydrogenase NM domain-like"/>
    <property type="match status" value="1"/>
</dbReference>
<comment type="catalytic activity">
    <reaction evidence="11">
        <text>dibenzothiophene + FMNH2 + O2 = dibenzothiophene 5-oxide + FMN + H2O + H(+)</text>
        <dbReference type="Rhea" id="RHEA:49076"/>
        <dbReference type="ChEBI" id="CHEBI:15377"/>
        <dbReference type="ChEBI" id="CHEBI:15378"/>
        <dbReference type="ChEBI" id="CHEBI:15379"/>
        <dbReference type="ChEBI" id="CHEBI:23681"/>
        <dbReference type="ChEBI" id="CHEBI:23683"/>
        <dbReference type="ChEBI" id="CHEBI:57618"/>
        <dbReference type="ChEBI" id="CHEBI:58210"/>
    </reaction>
</comment>
<dbReference type="InterPro" id="IPR046373">
    <property type="entry name" value="Acyl-CoA_Oxase/DH_mid-dom_sf"/>
</dbReference>
<keyword evidence="6" id="KW-0503">Monooxygenase</keyword>
<dbReference type="PANTHER" id="PTHR43884:SF12">
    <property type="entry name" value="ISOVALERYL-COA DEHYDROGENASE, MITOCHONDRIAL-RELATED"/>
    <property type="match status" value="1"/>
</dbReference>
<dbReference type="RefSeq" id="WP_191196571.1">
    <property type="nucleotide sequence ID" value="NZ_JACXYZ010000003.1"/>
</dbReference>
<evidence type="ECO:0000256" key="11">
    <source>
        <dbReference type="ARBA" id="ARBA00047859"/>
    </source>
</evidence>
<feature type="domain" description="Acyl-CoA dehydrogenase C-terminal" evidence="16">
    <location>
        <begin position="271"/>
        <end position="391"/>
    </location>
</feature>
<evidence type="ECO:0000256" key="8">
    <source>
        <dbReference type="ARBA" id="ARBA00034317"/>
    </source>
</evidence>
<reference evidence="17 18" key="1">
    <citation type="submission" date="2020-09" db="EMBL/GenBank/DDBJ databases">
        <title>novel species in genus Nocardioides.</title>
        <authorList>
            <person name="Zhang G."/>
        </authorList>
    </citation>
    <scope>NUCLEOTIDE SEQUENCE [LARGE SCALE GENOMIC DNA]</scope>
    <source>
        <strain evidence="17 18">KCTC 39551</strain>
    </source>
</reference>
<evidence type="ECO:0000259" key="14">
    <source>
        <dbReference type="Pfam" id="PF02770"/>
    </source>
</evidence>
<evidence type="ECO:0000256" key="7">
    <source>
        <dbReference type="ARBA" id="ARBA00034307"/>
    </source>
</evidence>
<evidence type="ECO:0000313" key="17">
    <source>
        <dbReference type="EMBL" id="MBD3926728.1"/>
    </source>
</evidence>
<organism evidence="17 18">
    <name type="scientific">Nocardioides cavernae</name>
    <dbReference type="NCBI Taxonomy" id="1921566"/>
    <lineage>
        <taxon>Bacteria</taxon>
        <taxon>Bacillati</taxon>
        <taxon>Actinomycetota</taxon>
        <taxon>Actinomycetes</taxon>
        <taxon>Propionibacteriales</taxon>
        <taxon>Nocardioidaceae</taxon>
        <taxon>Nocardioides</taxon>
    </lineage>
</organism>
<dbReference type="PIRSF" id="PIRSF016578">
    <property type="entry name" value="HsaA"/>
    <property type="match status" value="1"/>
</dbReference>
<evidence type="ECO:0000256" key="5">
    <source>
        <dbReference type="ARBA" id="ARBA00023002"/>
    </source>
</evidence>
<dbReference type="EMBL" id="JACXYZ010000003">
    <property type="protein sequence ID" value="MBD3926728.1"/>
    <property type="molecule type" value="Genomic_DNA"/>
</dbReference>
<evidence type="ECO:0000259" key="16">
    <source>
        <dbReference type="Pfam" id="PF08028"/>
    </source>
</evidence>
<dbReference type="PANTHER" id="PTHR43884">
    <property type="entry name" value="ACYL-COA DEHYDROGENASE"/>
    <property type="match status" value="1"/>
</dbReference>
<keyword evidence="3" id="KW-0288">FMN</keyword>
<dbReference type="InterPro" id="IPR013107">
    <property type="entry name" value="Acyl-CoA_DH_C"/>
</dbReference>
<dbReference type="Pfam" id="PF02770">
    <property type="entry name" value="Acyl-CoA_dh_M"/>
    <property type="match status" value="1"/>
</dbReference>
<feature type="domain" description="Acyl-CoA dehydrogenase/oxidase N-terminal" evidence="15">
    <location>
        <begin position="15"/>
        <end position="102"/>
    </location>
</feature>
<dbReference type="Gene3D" id="2.40.110.10">
    <property type="entry name" value="Butyryl-CoA Dehydrogenase, subunit A, domain 2"/>
    <property type="match status" value="1"/>
</dbReference>
<name>A0ABR8NF22_9ACTN</name>
<comment type="similarity">
    <text evidence="8">Belongs to the DszC flavin monooxygenase family.</text>
</comment>
<dbReference type="InterPro" id="IPR006091">
    <property type="entry name" value="Acyl-CoA_Oxase/DH_mid-dom"/>
</dbReference>
<comment type="caution">
    <text evidence="17">The sequence shown here is derived from an EMBL/GenBank/DDBJ whole genome shotgun (WGS) entry which is preliminary data.</text>
</comment>
<evidence type="ECO:0000256" key="3">
    <source>
        <dbReference type="ARBA" id="ARBA00022643"/>
    </source>
</evidence>
<evidence type="ECO:0000259" key="15">
    <source>
        <dbReference type="Pfam" id="PF02771"/>
    </source>
</evidence>
<proteinExistence type="inferred from homology"/>
<protein>
    <recommendedName>
        <fullName evidence="10">Dibenzothiophene monooxygenase</fullName>
        <ecNumber evidence="9">1.14.14.21</ecNumber>
    </recommendedName>
</protein>
<dbReference type="Pfam" id="PF08028">
    <property type="entry name" value="Acyl-CoA_dh_2"/>
    <property type="match status" value="1"/>
</dbReference>
<sequence length="440" mass="46966">MTTRLTAEYLLPDLTEEERERAERVESVLPTLREAALEADACGEFPPGHVKTLAEAGLLGLVVPVEYGGLGGGLRDLAATTYALGTACGSTALAYFFHCSASSRGLLPLAAIDAGVYEDHEVEVVRAFAEKVLFAMGRDKRLLANFASEAVKASTANVLINTTARRTEGGWLLNGEKSFGCLSGTADHYLVTVRREDVEGIDGLSLALVARDSEGIRPRARWNGLGMRASDNHGLVMEDCFVADADALTVPGAFTRATQMSRGSWVGNQVAIAAIYAGIARGAWEYAFGRTMSATFADTGKPIASSPMHQVLVGNGEEALAEAHLWLRRQIDLEASDPPILPKPEVVASWKLAKGAICERSFSVAVDALKMCGTSGALMDNIIGRAVRDTSMGLVQAFPAERGRLDMAKMLVEKESWAGLTTSDTFARTPARAGARREEG</sequence>
<evidence type="ECO:0000256" key="4">
    <source>
        <dbReference type="ARBA" id="ARBA00022741"/>
    </source>
</evidence>
<dbReference type="InterPro" id="IPR037069">
    <property type="entry name" value="AcylCoA_DH/ox_N_sf"/>
</dbReference>
<dbReference type="InterPro" id="IPR036250">
    <property type="entry name" value="AcylCo_DH-like_C"/>
</dbReference>
<dbReference type="EC" id="1.14.14.21" evidence="9"/>
<evidence type="ECO:0000256" key="1">
    <source>
        <dbReference type="ARBA" id="ARBA00004496"/>
    </source>
</evidence>
<keyword evidence="18" id="KW-1185">Reference proteome</keyword>
<evidence type="ECO:0000256" key="9">
    <source>
        <dbReference type="ARBA" id="ARBA00034328"/>
    </source>
</evidence>
<dbReference type="InterPro" id="IPR009100">
    <property type="entry name" value="AcylCoA_DH/oxidase_NM_dom_sf"/>
</dbReference>
<evidence type="ECO:0000256" key="6">
    <source>
        <dbReference type="ARBA" id="ARBA00023033"/>
    </source>
</evidence>
<dbReference type="InterPro" id="IPR013786">
    <property type="entry name" value="AcylCoA_DH/ox_N"/>
</dbReference>
<comment type="catalytic activity">
    <reaction evidence="13">
        <text>dibenzothiophene + 2 FMNH2 + 2 O2 = dibenzothiophene 5,5-dioxide + 2 FMN + 2 H2O + 2 H(+)</text>
        <dbReference type="Rhea" id="RHEA:49072"/>
        <dbReference type="ChEBI" id="CHEBI:15377"/>
        <dbReference type="ChEBI" id="CHEBI:15378"/>
        <dbReference type="ChEBI" id="CHEBI:15379"/>
        <dbReference type="ChEBI" id="CHEBI:23681"/>
        <dbReference type="ChEBI" id="CHEBI:57618"/>
        <dbReference type="ChEBI" id="CHEBI:58210"/>
        <dbReference type="ChEBI" id="CHEBI:90356"/>
        <dbReference type="EC" id="1.14.14.21"/>
    </reaction>
</comment>
<accession>A0ABR8NF22</accession>
<evidence type="ECO:0000256" key="12">
    <source>
        <dbReference type="ARBA" id="ARBA00048445"/>
    </source>
</evidence>
<dbReference type="Gene3D" id="1.10.540.10">
    <property type="entry name" value="Acyl-CoA dehydrogenase/oxidase, N-terminal domain"/>
    <property type="match status" value="1"/>
</dbReference>
<dbReference type="Proteomes" id="UP000618818">
    <property type="component" value="Unassembled WGS sequence"/>
</dbReference>
<evidence type="ECO:0000313" key="18">
    <source>
        <dbReference type="Proteomes" id="UP000618818"/>
    </source>
</evidence>
<evidence type="ECO:0000256" key="10">
    <source>
        <dbReference type="ARBA" id="ARBA00034345"/>
    </source>
</evidence>
<keyword evidence="4" id="KW-0547">Nucleotide-binding</keyword>
<dbReference type="SUPFAM" id="SSF47203">
    <property type="entry name" value="Acyl-CoA dehydrogenase C-terminal domain-like"/>
    <property type="match status" value="1"/>
</dbReference>
<keyword evidence="2" id="KW-0285">Flavoprotein</keyword>
<keyword evidence="5" id="KW-0560">Oxidoreductase</keyword>
<dbReference type="Pfam" id="PF02771">
    <property type="entry name" value="Acyl-CoA_dh_N"/>
    <property type="match status" value="1"/>
</dbReference>